<evidence type="ECO:0000313" key="1">
    <source>
        <dbReference type="EMBL" id="GAG87593.1"/>
    </source>
</evidence>
<sequence length="44" mass="4906">MSILSEYKEISDNINDAQERGSDIVSFVENMATELDNSEIPEGD</sequence>
<dbReference type="AlphaFoldDB" id="X1BTS2"/>
<protein>
    <submittedName>
        <fullName evidence="1">Uncharacterized protein</fullName>
    </submittedName>
</protein>
<accession>X1BTS2</accession>
<reference evidence="1" key="1">
    <citation type="journal article" date="2014" name="Front. Microbiol.">
        <title>High frequency of phylogenetically diverse reductive dehalogenase-homologous genes in deep subseafloor sedimentary metagenomes.</title>
        <authorList>
            <person name="Kawai M."/>
            <person name="Futagami T."/>
            <person name="Toyoda A."/>
            <person name="Takaki Y."/>
            <person name="Nishi S."/>
            <person name="Hori S."/>
            <person name="Arai W."/>
            <person name="Tsubouchi T."/>
            <person name="Morono Y."/>
            <person name="Uchiyama I."/>
            <person name="Ito T."/>
            <person name="Fujiyama A."/>
            <person name="Inagaki F."/>
            <person name="Takami H."/>
        </authorList>
    </citation>
    <scope>NUCLEOTIDE SEQUENCE</scope>
    <source>
        <strain evidence="1">Expedition CK06-06</strain>
    </source>
</reference>
<comment type="caution">
    <text evidence="1">The sequence shown here is derived from an EMBL/GenBank/DDBJ whole genome shotgun (WGS) entry which is preliminary data.</text>
</comment>
<dbReference type="EMBL" id="BART01015683">
    <property type="protein sequence ID" value="GAG87593.1"/>
    <property type="molecule type" value="Genomic_DNA"/>
</dbReference>
<gene>
    <name evidence="1" type="ORF">S01H4_30392</name>
</gene>
<name>X1BTS2_9ZZZZ</name>
<proteinExistence type="predicted"/>
<organism evidence="1">
    <name type="scientific">marine sediment metagenome</name>
    <dbReference type="NCBI Taxonomy" id="412755"/>
    <lineage>
        <taxon>unclassified sequences</taxon>
        <taxon>metagenomes</taxon>
        <taxon>ecological metagenomes</taxon>
    </lineage>
</organism>
<feature type="non-terminal residue" evidence="1">
    <location>
        <position position="44"/>
    </location>
</feature>